<name>A0A6L9GC53_9MICC</name>
<protein>
    <recommendedName>
        <fullName evidence="4">RapA2 cadherin-like domain-containing protein</fullName>
    </recommendedName>
</protein>
<gene>
    <name evidence="2" type="ORF">GT020_18920</name>
</gene>
<feature type="non-terminal residue" evidence="2">
    <location>
        <position position="1"/>
    </location>
</feature>
<comment type="caution">
    <text evidence="2">The sequence shown here is derived from an EMBL/GenBank/DDBJ whole genome shotgun (WGS) entry which is preliminary data.</text>
</comment>
<evidence type="ECO:0000313" key="3">
    <source>
        <dbReference type="Proteomes" id="UP000477543"/>
    </source>
</evidence>
<dbReference type="Gene3D" id="2.60.120.1010">
    <property type="match status" value="1"/>
</dbReference>
<evidence type="ECO:0008006" key="4">
    <source>
        <dbReference type="Google" id="ProtNLM"/>
    </source>
</evidence>
<sequence>PGGVYAINASTGAVTLTAAGAALVNAGGDLPPVEVTVTDGTTPVAGSVNVPATSDVNDAPVLSLTTPATPVEGNAAEGNLISTASATDEDTPASGLSFSLTNNPGGVYASAAG</sequence>
<dbReference type="AlphaFoldDB" id="A0A6L9GC53"/>
<evidence type="ECO:0000256" key="1">
    <source>
        <dbReference type="SAM" id="MobiDB-lite"/>
    </source>
</evidence>
<reference evidence="2 3" key="1">
    <citation type="submission" date="2020-01" db="EMBL/GenBank/DDBJ databases">
        <title>Glutamicibacter soli M275.</title>
        <authorList>
            <person name="Meng X."/>
        </authorList>
    </citation>
    <scope>NUCLEOTIDE SEQUENCE [LARGE SCALE GENOMIC DNA]</scope>
    <source>
        <strain evidence="2 3">M275</strain>
    </source>
</reference>
<evidence type="ECO:0000313" key="2">
    <source>
        <dbReference type="EMBL" id="NAZ18100.1"/>
    </source>
</evidence>
<feature type="compositionally biased region" description="Polar residues" evidence="1">
    <location>
        <begin position="94"/>
        <end position="104"/>
    </location>
</feature>
<dbReference type="Proteomes" id="UP000477543">
    <property type="component" value="Unassembled WGS sequence"/>
</dbReference>
<dbReference type="RefSeq" id="WP_161450325.1">
    <property type="nucleotide sequence ID" value="NZ_WYDN01000214.1"/>
</dbReference>
<feature type="region of interest" description="Disordered" evidence="1">
    <location>
        <begin position="45"/>
        <end position="113"/>
    </location>
</feature>
<proteinExistence type="predicted"/>
<accession>A0A6L9GC53</accession>
<organism evidence="2 3">
    <name type="scientific">Glutamicibacter soli</name>
    <dbReference type="NCBI Taxonomy" id="453836"/>
    <lineage>
        <taxon>Bacteria</taxon>
        <taxon>Bacillati</taxon>
        <taxon>Actinomycetota</taxon>
        <taxon>Actinomycetes</taxon>
        <taxon>Micrococcales</taxon>
        <taxon>Micrococcaceae</taxon>
        <taxon>Glutamicibacter</taxon>
    </lineage>
</organism>
<dbReference type="EMBL" id="WYDN01000214">
    <property type="protein sequence ID" value="NAZ18100.1"/>
    <property type="molecule type" value="Genomic_DNA"/>
</dbReference>
<feature type="non-terminal residue" evidence="2">
    <location>
        <position position="113"/>
    </location>
</feature>